<evidence type="ECO:0000313" key="2">
    <source>
        <dbReference type="Proteomes" id="UP000561726"/>
    </source>
</evidence>
<comment type="caution">
    <text evidence="1">The sequence shown here is derived from an EMBL/GenBank/DDBJ whole genome shotgun (WGS) entry which is preliminary data.</text>
</comment>
<name>A0A7W8ZWV5_9MICO</name>
<dbReference type="RefSeq" id="WP_052542057.1">
    <property type="nucleotide sequence ID" value="NZ_JACHBQ010000001.1"/>
</dbReference>
<dbReference type="EMBL" id="JACHBQ010000001">
    <property type="protein sequence ID" value="MBB5641390.1"/>
    <property type="molecule type" value="Genomic_DNA"/>
</dbReference>
<dbReference type="AlphaFoldDB" id="A0A7W8ZWV5"/>
<reference evidence="1 2" key="1">
    <citation type="submission" date="2020-08" db="EMBL/GenBank/DDBJ databases">
        <title>Sequencing the genomes of 1000 actinobacteria strains.</title>
        <authorList>
            <person name="Klenk H.-P."/>
        </authorList>
    </citation>
    <scope>NUCLEOTIDE SEQUENCE [LARGE SCALE GENOMIC DNA]</scope>
    <source>
        <strain evidence="1 2">DSM 21065</strain>
    </source>
</reference>
<protein>
    <recommendedName>
        <fullName evidence="3">AbiEi antitoxin C-terminal domain-containing protein</fullName>
    </recommendedName>
</protein>
<proteinExistence type="predicted"/>
<accession>A0A7W8ZWV5</accession>
<organism evidence="1 2">
    <name type="scientific">Cryobacterium roopkundense</name>
    <dbReference type="NCBI Taxonomy" id="1001240"/>
    <lineage>
        <taxon>Bacteria</taxon>
        <taxon>Bacillati</taxon>
        <taxon>Actinomycetota</taxon>
        <taxon>Actinomycetes</taxon>
        <taxon>Micrococcales</taxon>
        <taxon>Microbacteriaceae</taxon>
        <taxon>Cryobacterium</taxon>
    </lineage>
</organism>
<gene>
    <name evidence="1" type="ORF">BJ997_001938</name>
</gene>
<evidence type="ECO:0008006" key="3">
    <source>
        <dbReference type="Google" id="ProtNLM"/>
    </source>
</evidence>
<dbReference type="OrthoDB" id="4802815at2"/>
<dbReference type="Proteomes" id="UP000561726">
    <property type="component" value="Unassembled WGS sequence"/>
</dbReference>
<sequence>MKISGFTNLGSLSTANPACSRMPATLSTADLPLAELMCARLDGEVYPLGECWCPIDEIDSPNLRAASLAPLLPRRAIIERHSAAWVYDLCPEPAQHEFCVDLGARTHAQPSPRRHLREVVCPTDDTAELGGVRVTTPIRTAIDLARWAAPNADDHLLPLLFALLRYGGFTDTTQARARCEARSIPHRGIALRRLAAVETLLRSD</sequence>
<evidence type="ECO:0000313" key="1">
    <source>
        <dbReference type="EMBL" id="MBB5641390.1"/>
    </source>
</evidence>